<feature type="region of interest" description="Disordered" evidence="1">
    <location>
        <begin position="803"/>
        <end position="825"/>
    </location>
</feature>
<evidence type="ECO:0000313" key="2">
    <source>
        <dbReference type="EMBL" id="KAG0255423.1"/>
    </source>
</evidence>
<protein>
    <submittedName>
        <fullName evidence="2">Uncharacterized protein</fullName>
    </submittedName>
</protein>
<feature type="compositionally biased region" description="Basic and acidic residues" evidence="1">
    <location>
        <begin position="1255"/>
        <end position="1267"/>
    </location>
</feature>
<dbReference type="PANTHER" id="PTHR28221">
    <property type="entry name" value="RNA POLYMERASE I-SPECIFIC TRANSCRIPTION INITIATION FACTOR RRN6"/>
    <property type="match status" value="1"/>
</dbReference>
<feature type="compositionally biased region" description="Gly residues" evidence="1">
    <location>
        <begin position="1035"/>
        <end position="1044"/>
    </location>
</feature>
<feature type="compositionally biased region" description="Polar residues" evidence="1">
    <location>
        <begin position="345"/>
        <end position="354"/>
    </location>
</feature>
<dbReference type="PANTHER" id="PTHR28221:SF2">
    <property type="entry name" value="RNA POLYMERASE I-SPECIFIC TRANSCRIPTION INITIATION FACTOR RRN6"/>
    <property type="match status" value="1"/>
</dbReference>
<feature type="compositionally biased region" description="Polar residues" evidence="1">
    <location>
        <begin position="1128"/>
        <end position="1138"/>
    </location>
</feature>
<feature type="region of interest" description="Disordered" evidence="1">
    <location>
        <begin position="379"/>
        <end position="430"/>
    </location>
</feature>
<dbReference type="GO" id="GO:0070860">
    <property type="term" value="C:RNA polymerase I core factor complex"/>
    <property type="evidence" value="ECO:0007669"/>
    <property type="project" value="TreeGrafter"/>
</dbReference>
<feature type="region of interest" description="Disordered" evidence="1">
    <location>
        <begin position="1392"/>
        <end position="1418"/>
    </location>
</feature>
<organism evidence="2 3">
    <name type="scientific">Actinomortierella ambigua</name>
    <dbReference type="NCBI Taxonomy" id="1343610"/>
    <lineage>
        <taxon>Eukaryota</taxon>
        <taxon>Fungi</taxon>
        <taxon>Fungi incertae sedis</taxon>
        <taxon>Mucoromycota</taxon>
        <taxon>Mortierellomycotina</taxon>
        <taxon>Mortierellomycetes</taxon>
        <taxon>Mortierellales</taxon>
        <taxon>Mortierellaceae</taxon>
        <taxon>Actinomortierella</taxon>
    </lineage>
</organism>
<sequence length="1474" mass="162848">MHPDVVISEEELAVRTTSSTHQGAMRPVARLAPCREDGVVQVIAHFSPYQRRPIRPQGYEKERLLKNIRVMLQYQQLSGRTCSEMDRRSGWTWPTKPSKYIGIVDFGSVGAFHYEGNSVGAAPRVNTEVTFSGSSKVTQMTPRLRRWEPRPIGETNVVFKSATAGSLQFLRATNPDNWFPEETIFDIVHQERKDAYNRLVYDPYRGNLCASGRFLGLPVVVSPMGEQANELEEILIRTRESITIVTAHPDAPEGISRIEPEYIRRADQLPAKPDLCSDLTIHAAFSPYIPHQYALVGDRGRVAIWTRDTSSKSTTVQPIFVHDNTSSNNITSRSSNNNNNNNNIYPPSSGQEDNTLSYEDYVQRENELDDFIMAVDGMETTHGQPTRGSKRRNLRDVSGGKRVRMETDESRSGHPDMPMLQRRRGRRNSLDIVRNADREAPEGKASDPWHTCSWAAHPCQLILASRSRATLLDFRGKSVETKLYDVRDTERIVAIQEADRYSGQPFQRYLATNLQVLCLDQRMPDRPLISWAHHQGRSEPRGIEVVEMRVGGMDMSTVMTWSERNAYIAATSVTLDTHINERKGGGGGGGGNIRGRVVLGRPQELSSFHDHPQYTNTSAYRDTQYQWFDDLDEQGEQMMSLKPALYGLSWIPQHAIEGEDSEDEEEEEEETYNNLLNEEILSGSERKIGSILARRRQRQQERIQKRRERAGHLSLFQYSATGAIYAQSVDVLPKFSGSRLGYDFASGRSMHEIYQEYRLRSLQAKASPGSREAEKLHQVRVERVLQSLQSQVASWKKKKGGRRKGGVVGLLPGGGGEEDDGEDGEQVEVEAKQEVVSAKEVREHVNLDLTSLVEFLKNYLEMDRETDPRTSQAITDARGLQAKVKEALQIMQDRALPNMTVFELIREVRCLDLPLHQREALKRGIEDYVGQGSTSDNHDETGELSSSSSTSASASASASTSGSSFQKITRAWNVKGMKLGIDPSSSEVTVKQLERNLERQYPWPRTVSVVVSDEADASLARSMAKMHVRPSSSSSGGGGGGGQRGLPSASSIEQHRPRSTVVEWPSPTAKLVRHRTIERLAQDLKLCSSLVVKGRRRSRRPPAAEEAQQLETSAPPQVRDDGDDEEVATTSVDGTSTPVPDFSDKVAVDVEFQYLFQSGGGSGGGVSHRPGNGGTITTPPTVVVAPQPPGSVLVPIRVKPILQEWVVGSDPDTYKYVPPGTDAAEEDLEEERIRREAQEQEEKLLRLRMRREKRQAKTRDARARDVFHQSNNNNHNNVGGSASLPASLSQRDSGIGSSSSHNGSSLPAAMGGYDDDDFTFSALPTVVSTSHAAASLLREKKKQKAPAAPAVSTRPAAAAAAAAAVKGDSITRRESDATATLKKSVSFSVPQDEFWGQGGGSSASQPLQMQQSGHSSSLDAILEATEDLPASQEFGSRFDFMSASQPMPGAFGSRPSVAAAAAKKKKKKPRTQGF</sequence>
<comment type="caution">
    <text evidence="2">The sequence shown here is derived from an EMBL/GenBank/DDBJ whole genome shotgun (WGS) entry which is preliminary data.</text>
</comment>
<feature type="compositionally biased region" description="Low complexity" evidence="1">
    <location>
        <begin position="945"/>
        <end position="962"/>
    </location>
</feature>
<feature type="region of interest" description="Disordered" evidence="1">
    <location>
        <begin position="1251"/>
        <end position="1308"/>
    </location>
</feature>
<feature type="region of interest" description="Disordered" evidence="1">
    <location>
        <begin position="1094"/>
        <end position="1142"/>
    </location>
</feature>
<dbReference type="OrthoDB" id="2382881at2759"/>
<feature type="region of interest" description="Disordered" evidence="1">
    <location>
        <begin position="1024"/>
        <end position="1067"/>
    </location>
</feature>
<feature type="compositionally biased region" description="Gly residues" evidence="1">
    <location>
        <begin position="806"/>
        <end position="815"/>
    </location>
</feature>
<dbReference type="GO" id="GO:0001163">
    <property type="term" value="F:RNA polymerase I transcription regulatory region sequence-specific DNA binding"/>
    <property type="evidence" value="ECO:0007669"/>
    <property type="project" value="TreeGrafter"/>
</dbReference>
<feature type="compositionally biased region" description="Low complexity" evidence="1">
    <location>
        <begin position="1287"/>
        <end position="1305"/>
    </location>
</feature>
<dbReference type="GO" id="GO:0001179">
    <property type="term" value="F:RNA polymerase I general transcription initiation factor binding"/>
    <property type="evidence" value="ECO:0007669"/>
    <property type="project" value="TreeGrafter"/>
</dbReference>
<name>A0A9P6PWB7_9FUNG</name>
<dbReference type="GO" id="GO:0042790">
    <property type="term" value="P:nucleolar large rRNA transcription by RNA polymerase I"/>
    <property type="evidence" value="ECO:0007669"/>
    <property type="project" value="TreeGrafter"/>
</dbReference>
<evidence type="ECO:0000313" key="3">
    <source>
        <dbReference type="Proteomes" id="UP000807716"/>
    </source>
</evidence>
<accession>A0A9P6PWB7</accession>
<feature type="compositionally biased region" description="Polar residues" evidence="1">
    <location>
        <begin position="1402"/>
        <end position="1418"/>
    </location>
</feature>
<evidence type="ECO:0000256" key="1">
    <source>
        <dbReference type="SAM" id="MobiDB-lite"/>
    </source>
</evidence>
<dbReference type="InterPro" id="IPR019350">
    <property type="entry name" value="RNA_pol_I-sp_TIF_RRN6-like"/>
</dbReference>
<feature type="compositionally biased region" description="Acidic residues" evidence="1">
    <location>
        <begin position="816"/>
        <end position="825"/>
    </location>
</feature>
<feature type="region of interest" description="Disordered" evidence="1">
    <location>
        <begin position="1445"/>
        <end position="1474"/>
    </location>
</feature>
<feature type="compositionally biased region" description="Basic and acidic residues" evidence="1">
    <location>
        <begin position="394"/>
        <end position="414"/>
    </location>
</feature>
<dbReference type="EMBL" id="JAAAJB010000461">
    <property type="protein sequence ID" value="KAG0255423.1"/>
    <property type="molecule type" value="Genomic_DNA"/>
</dbReference>
<proteinExistence type="predicted"/>
<feature type="compositionally biased region" description="Low complexity" evidence="1">
    <location>
        <begin position="324"/>
        <end position="344"/>
    </location>
</feature>
<reference evidence="2" key="1">
    <citation type="journal article" date="2020" name="Fungal Divers.">
        <title>Resolving the Mortierellaceae phylogeny through synthesis of multi-gene phylogenetics and phylogenomics.</title>
        <authorList>
            <person name="Vandepol N."/>
            <person name="Liber J."/>
            <person name="Desiro A."/>
            <person name="Na H."/>
            <person name="Kennedy M."/>
            <person name="Barry K."/>
            <person name="Grigoriev I.V."/>
            <person name="Miller A.N."/>
            <person name="O'Donnell K."/>
            <person name="Stajich J.E."/>
            <person name="Bonito G."/>
        </authorList>
    </citation>
    <scope>NUCLEOTIDE SEQUENCE</scope>
    <source>
        <strain evidence="2">BC1065</strain>
    </source>
</reference>
<feature type="compositionally biased region" description="Basic residues" evidence="1">
    <location>
        <begin position="1462"/>
        <end position="1474"/>
    </location>
</feature>
<dbReference type="Proteomes" id="UP000807716">
    <property type="component" value="Unassembled WGS sequence"/>
</dbReference>
<feature type="region of interest" description="Disordered" evidence="1">
    <location>
        <begin position="929"/>
        <end position="962"/>
    </location>
</feature>
<gene>
    <name evidence="2" type="ORF">DFQ27_006284</name>
</gene>
<feature type="region of interest" description="Disordered" evidence="1">
    <location>
        <begin position="313"/>
        <end position="354"/>
    </location>
</feature>
<keyword evidence="3" id="KW-1185">Reference proteome</keyword>